<keyword evidence="5" id="KW-0804">Transcription</keyword>
<keyword evidence="4" id="KW-0238">DNA-binding</keyword>
<sequence length="339" mass="38504">METKILIIDDSLDDYALVKRSITNSGIQAEVLYAADGVMGSVEALQKGIDCIFLDYNLPKINGLEALKKIRSQGIDTPIIMLTGQKDEHIIVELLKEGANDYISKSDLTPETLRLSFEKSRQLYKIHKEKEAAITALKESQLRLSEAQEIAALGNWEFDSETRELYLSDEAQNILNYEKEKSLFPMHAFLRHQVHPENIPLLVTFIRNIKKEQNYAITLRIKTFENIFKYVHIKKRSDTNSFSDKKKIIGTIQDITILKLALEETKKAKISRKATTMVLTVAICIFLISEAVIDPFVDALEIGFLIAISFKGLVAFLLKPLETMLERVMLKNVTAKQLV</sequence>
<dbReference type="GO" id="GO:0006355">
    <property type="term" value="P:regulation of DNA-templated transcription"/>
    <property type="evidence" value="ECO:0007669"/>
    <property type="project" value="TreeGrafter"/>
</dbReference>
<dbReference type="Proteomes" id="UP000001822">
    <property type="component" value="Chromosome"/>
</dbReference>
<keyword evidence="3" id="KW-0805">Transcription regulation</keyword>
<evidence type="ECO:0000256" key="1">
    <source>
        <dbReference type="ARBA" id="ARBA00022553"/>
    </source>
</evidence>
<dbReference type="InterPro" id="IPR001789">
    <property type="entry name" value="Sig_transdc_resp-reg_receiver"/>
</dbReference>
<dbReference type="RefSeq" id="WP_011585465.1">
    <property type="nucleotide sequence ID" value="NC_008255.1"/>
</dbReference>
<dbReference type="GO" id="GO:0032993">
    <property type="term" value="C:protein-DNA complex"/>
    <property type="evidence" value="ECO:0007669"/>
    <property type="project" value="TreeGrafter"/>
</dbReference>
<dbReference type="PANTHER" id="PTHR48111:SF1">
    <property type="entry name" value="TWO-COMPONENT RESPONSE REGULATOR ORR33"/>
    <property type="match status" value="1"/>
</dbReference>
<reference evidence="9 10" key="1">
    <citation type="journal article" date="2007" name="Appl. Environ. Microbiol.">
        <title>Genome sequence of the cellulolytic gliding bacterium Cytophaga hutchinsonii.</title>
        <authorList>
            <person name="Xie G."/>
            <person name="Bruce D.C."/>
            <person name="Challacombe J.F."/>
            <person name="Chertkov O."/>
            <person name="Detter J.C."/>
            <person name="Gilna P."/>
            <person name="Han C.S."/>
            <person name="Lucas S."/>
            <person name="Misra M."/>
            <person name="Myers G.L."/>
            <person name="Richardson P."/>
            <person name="Tapia R."/>
            <person name="Thayer N."/>
            <person name="Thompson L.S."/>
            <person name="Brettin T.S."/>
            <person name="Henrissat B."/>
            <person name="Wilson D.B."/>
            <person name="McBride M.J."/>
        </authorList>
    </citation>
    <scope>NUCLEOTIDE SEQUENCE [LARGE SCALE GENOMIC DNA]</scope>
    <source>
        <strain evidence="10">ATCC 33406 / DSM 1761 / CIP 103989 / NBRC 15051 / NCIMB 9469 / D465</strain>
    </source>
</reference>
<dbReference type="GO" id="GO:0000156">
    <property type="term" value="F:phosphorelay response regulator activity"/>
    <property type="evidence" value="ECO:0007669"/>
    <property type="project" value="TreeGrafter"/>
</dbReference>
<dbReference type="EMBL" id="CP000383">
    <property type="protein sequence ID" value="ABG59348.1"/>
    <property type="molecule type" value="Genomic_DNA"/>
</dbReference>
<evidence type="ECO:0000256" key="5">
    <source>
        <dbReference type="ARBA" id="ARBA00023163"/>
    </source>
</evidence>
<dbReference type="InterPro" id="IPR035965">
    <property type="entry name" value="PAS-like_dom_sf"/>
</dbReference>
<feature type="transmembrane region" description="Helical" evidence="7">
    <location>
        <begin position="274"/>
        <end position="293"/>
    </location>
</feature>
<dbReference type="KEGG" id="chu:CHU_2085"/>
<dbReference type="Gene3D" id="3.30.450.20">
    <property type="entry name" value="PAS domain"/>
    <property type="match status" value="1"/>
</dbReference>
<evidence type="ECO:0000256" key="2">
    <source>
        <dbReference type="ARBA" id="ARBA00023012"/>
    </source>
</evidence>
<proteinExistence type="predicted"/>
<dbReference type="SUPFAM" id="SSF52172">
    <property type="entry name" value="CheY-like"/>
    <property type="match status" value="1"/>
</dbReference>
<dbReference type="SUPFAM" id="SSF55785">
    <property type="entry name" value="PYP-like sensor domain (PAS domain)"/>
    <property type="match status" value="1"/>
</dbReference>
<evidence type="ECO:0000313" key="9">
    <source>
        <dbReference type="EMBL" id="ABG59348.1"/>
    </source>
</evidence>
<organism evidence="9 10">
    <name type="scientific">Cytophaga hutchinsonii (strain ATCC 33406 / DSM 1761 / CIP 103989 / NBRC 15051 / NCIMB 9469 / D465)</name>
    <dbReference type="NCBI Taxonomy" id="269798"/>
    <lineage>
        <taxon>Bacteria</taxon>
        <taxon>Pseudomonadati</taxon>
        <taxon>Bacteroidota</taxon>
        <taxon>Cytophagia</taxon>
        <taxon>Cytophagales</taxon>
        <taxon>Cytophagaceae</taxon>
        <taxon>Cytophaga</taxon>
    </lineage>
</organism>
<dbReference type="InterPro" id="IPR039420">
    <property type="entry name" value="WalR-like"/>
</dbReference>
<evidence type="ECO:0000313" key="10">
    <source>
        <dbReference type="Proteomes" id="UP000001822"/>
    </source>
</evidence>
<evidence type="ECO:0000256" key="6">
    <source>
        <dbReference type="PROSITE-ProRule" id="PRU00169"/>
    </source>
</evidence>
<feature type="modified residue" description="4-aspartylphosphate" evidence="6">
    <location>
        <position position="55"/>
    </location>
</feature>
<feature type="domain" description="Response regulatory" evidence="8">
    <location>
        <begin position="4"/>
        <end position="120"/>
    </location>
</feature>
<keyword evidence="2" id="KW-0902">Two-component regulatory system</keyword>
<keyword evidence="7" id="KW-1133">Transmembrane helix</keyword>
<keyword evidence="7" id="KW-0812">Transmembrane</keyword>
<keyword evidence="10" id="KW-1185">Reference proteome</keyword>
<dbReference type="GO" id="GO:0000976">
    <property type="term" value="F:transcription cis-regulatory region binding"/>
    <property type="evidence" value="ECO:0007669"/>
    <property type="project" value="TreeGrafter"/>
</dbReference>
<evidence type="ECO:0000256" key="3">
    <source>
        <dbReference type="ARBA" id="ARBA00023015"/>
    </source>
</evidence>
<dbReference type="GO" id="GO:0005829">
    <property type="term" value="C:cytosol"/>
    <property type="evidence" value="ECO:0007669"/>
    <property type="project" value="TreeGrafter"/>
</dbReference>
<keyword evidence="1 6" id="KW-0597">Phosphoprotein</keyword>
<dbReference type="CDD" id="cd00156">
    <property type="entry name" value="REC"/>
    <property type="match status" value="1"/>
</dbReference>
<dbReference type="InterPro" id="IPR011006">
    <property type="entry name" value="CheY-like_superfamily"/>
</dbReference>
<dbReference type="AlphaFoldDB" id="A0A6N4SSF2"/>
<dbReference type="PROSITE" id="PS50110">
    <property type="entry name" value="RESPONSE_REGULATORY"/>
    <property type="match status" value="1"/>
</dbReference>
<dbReference type="OrthoDB" id="9789181at2"/>
<gene>
    <name evidence="9" type="primary">ompR</name>
    <name evidence="9" type="ordered locus">CHU_2085</name>
</gene>
<dbReference type="PANTHER" id="PTHR48111">
    <property type="entry name" value="REGULATOR OF RPOS"/>
    <property type="match status" value="1"/>
</dbReference>
<evidence type="ECO:0000256" key="4">
    <source>
        <dbReference type="ARBA" id="ARBA00023125"/>
    </source>
</evidence>
<dbReference type="SMART" id="SM00448">
    <property type="entry name" value="REC"/>
    <property type="match status" value="1"/>
</dbReference>
<protein>
    <submittedName>
        <fullName evidence="9">Response regulator, with CheY-like and DNB-binding domains</fullName>
    </submittedName>
</protein>
<dbReference type="Gene3D" id="3.40.50.2300">
    <property type="match status" value="1"/>
</dbReference>
<evidence type="ECO:0000259" key="8">
    <source>
        <dbReference type="PROSITE" id="PS50110"/>
    </source>
</evidence>
<feature type="transmembrane region" description="Helical" evidence="7">
    <location>
        <begin position="299"/>
        <end position="318"/>
    </location>
</feature>
<dbReference type="Pfam" id="PF00072">
    <property type="entry name" value="Response_reg"/>
    <property type="match status" value="1"/>
</dbReference>
<accession>A0A6N4SSF2</accession>
<name>A0A6N4SSF2_CYTH3</name>
<keyword evidence="7" id="KW-0472">Membrane</keyword>
<evidence type="ECO:0000256" key="7">
    <source>
        <dbReference type="SAM" id="Phobius"/>
    </source>
</evidence>